<sequence length="860" mass="96462">MLSMPRYPASSQAFASPVRGSMRNDSGTSRLPARTSTQLWMRSPYSSSNSDTGEHNSVMQKLSEGDYTGVLVDTYNILVPYLSADAPITDKLNHGLQQYLDADGDERPMRERRLIFAAIAAMNLFIQNNWTGPPSQSRPCDTLPILFGPNTLAGDIRCQVLKLLAVDGNPIYQLVVFPEYFYFARMVLVSSQQLLKHTCCELLSVRCLWLHQQLLDEQASVIKNEILALIESVSSKESIMTGGESRQIEEFHIEAGHICLYYYEYKKAKSHFLASTKLLGMELDFTGALGKRTKFQQFDITQLVLNIKHLAASAGRVSDLEQCANPERLPKDVILEDDTLLSAVKLTDSSESLVTNLTGTEQALLLGLCAQVKKTSPADKLRSEELGAFLTCVLSSPKVWATQFMGLLLRSQLESDSRRRAERSMMQLQALVDAVGDEICPVQEKLRLFHAVCLPPKWLVEKVLANLLLKLGSVASALEIFERLQLWDDVIACLQQLGRREQAEKIVRKQLAEDETPMLWCILGDLTRDAQYYDKAWEMSGHRSARAQRSLGFLHLAKKEYADCVPCFQKSVEVNPLQSSVWFSLGCSALFTRQYELAATALRRCVTLDPENSEAWNNLSSVYIKLHQKSRAHKTLQEALKLSFENWKIWENYLLVSIDCGEFEEVINALHRLTDIKEKYTDTEVLRILITAITDGTNNSQGESASRLKPKALELMGKMTSQVTNNPVMWGLYAQLTQSGDEGDAPESKDKALNFLQKAHRCATHTLGWEKGAESRTQVCQFAGRLATAYLDCSTLRPADAMQLLSSAKLMLRGVIAKVRQHGSIIGETEENLAASLEDLEQQLKEILSRLERLRTNPTS</sequence>
<keyword evidence="7" id="KW-1185">Reference proteome</keyword>
<evidence type="ECO:0000256" key="3">
    <source>
        <dbReference type="ARBA" id="ARBA00024020"/>
    </source>
</evidence>
<evidence type="ECO:0000313" key="8">
    <source>
        <dbReference type="RefSeq" id="XP_014674584.1"/>
    </source>
</evidence>
<dbReference type="Pfam" id="PF13181">
    <property type="entry name" value="TPR_8"/>
    <property type="match status" value="2"/>
</dbReference>
<keyword evidence="2 4" id="KW-0802">TPR repeat</keyword>
<keyword evidence="5" id="KW-0175">Coiled coil</keyword>
<reference evidence="8" key="1">
    <citation type="submission" date="2025-08" db="UniProtKB">
        <authorList>
            <consortium name="RefSeq"/>
        </authorList>
    </citation>
    <scope>IDENTIFICATION</scope>
</reference>
<dbReference type="SUPFAM" id="SSF48452">
    <property type="entry name" value="TPR-like"/>
    <property type="match status" value="1"/>
</dbReference>
<dbReference type="RefSeq" id="XP_014674584.1">
    <property type="nucleotide sequence ID" value="XM_014819098.1"/>
</dbReference>
<comment type="similarity">
    <text evidence="3">Belongs to the TTC27 family.</text>
</comment>
<dbReference type="SMART" id="SM00028">
    <property type="entry name" value="TPR"/>
    <property type="match status" value="4"/>
</dbReference>
<accession>A0ABM1EQW3</accession>
<feature type="repeat" description="TPR" evidence="4">
    <location>
        <begin position="545"/>
        <end position="578"/>
    </location>
</feature>
<dbReference type="InterPro" id="IPR044244">
    <property type="entry name" value="TTC27/Emw1"/>
</dbReference>
<name>A0ABM1EQW3_PRICU</name>
<proteinExistence type="inferred from homology"/>
<evidence type="ECO:0000313" key="7">
    <source>
        <dbReference type="Proteomes" id="UP000695022"/>
    </source>
</evidence>
<dbReference type="PROSITE" id="PS50005">
    <property type="entry name" value="TPR"/>
    <property type="match status" value="3"/>
</dbReference>
<dbReference type="PANTHER" id="PTHR16193:SF0">
    <property type="entry name" value="TETRATRICOPEPTIDE REPEAT PROTEIN 27"/>
    <property type="match status" value="1"/>
</dbReference>
<feature type="region of interest" description="Disordered" evidence="6">
    <location>
        <begin position="1"/>
        <end position="56"/>
    </location>
</feature>
<evidence type="ECO:0000256" key="6">
    <source>
        <dbReference type="SAM" id="MobiDB-lite"/>
    </source>
</evidence>
<evidence type="ECO:0000256" key="2">
    <source>
        <dbReference type="ARBA" id="ARBA00022803"/>
    </source>
</evidence>
<dbReference type="GeneID" id="106814753"/>
<keyword evidence="1" id="KW-0677">Repeat</keyword>
<organism evidence="7 8">
    <name type="scientific">Priapulus caudatus</name>
    <name type="common">Priapulid worm</name>
    <dbReference type="NCBI Taxonomy" id="37621"/>
    <lineage>
        <taxon>Eukaryota</taxon>
        <taxon>Metazoa</taxon>
        <taxon>Ecdysozoa</taxon>
        <taxon>Scalidophora</taxon>
        <taxon>Priapulida</taxon>
        <taxon>Priapulimorpha</taxon>
        <taxon>Priapulimorphida</taxon>
        <taxon>Priapulidae</taxon>
        <taxon>Priapulus</taxon>
    </lineage>
</organism>
<protein>
    <submittedName>
        <fullName evidence="8">Tetratricopeptide repeat protein 27-like isoform X1</fullName>
    </submittedName>
</protein>
<dbReference type="InterPro" id="IPR011990">
    <property type="entry name" value="TPR-like_helical_dom_sf"/>
</dbReference>
<dbReference type="InterPro" id="IPR019734">
    <property type="entry name" value="TPR_rpt"/>
</dbReference>
<dbReference type="Proteomes" id="UP000695022">
    <property type="component" value="Unplaced"/>
</dbReference>
<evidence type="ECO:0000256" key="5">
    <source>
        <dbReference type="SAM" id="Coils"/>
    </source>
</evidence>
<feature type="compositionally biased region" description="Polar residues" evidence="6">
    <location>
        <begin position="23"/>
        <end position="56"/>
    </location>
</feature>
<feature type="repeat" description="TPR" evidence="4">
    <location>
        <begin position="579"/>
        <end position="612"/>
    </location>
</feature>
<gene>
    <name evidence="8" type="primary">LOC106814753</name>
</gene>
<dbReference type="Gene3D" id="1.25.40.10">
    <property type="entry name" value="Tetratricopeptide repeat domain"/>
    <property type="match status" value="1"/>
</dbReference>
<dbReference type="PANTHER" id="PTHR16193">
    <property type="entry name" value="TETRATRICOPEPTIDE REPEAT PROTEIN 27"/>
    <property type="match status" value="1"/>
</dbReference>
<feature type="coiled-coil region" evidence="5">
    <location>
        <begin position="826"/>
        <end position="857"/>
    </location>
</feature>
<evidence type="ECO:0000256" key="4">
    <source>
        <dbReference type="PROSITE-ProRule" id="PRU00339"/>
    </source>
</evidence>
<feature type="repeat" description="TPR" evidence="4">
    <location>
        <begin position="613"/>
        <end position="646"/>
    </location>
</feature>
<evidence type="ECO:0000256" key="1">
    <source>
        <dbReference type="ARBA" id="ARBA00022737"/>
    </source>
</evidence>